<dbReference type="EMBL" id="BGZK01002035">
    <property type="protein sequence ID" value="GBP89835.1"/>
    <property type="molecule type" value="Genomic_DNA"/>
</dbReference>
<gene>
    <name evidence="1" type="ORF">EVAR_67155_1</name>
</gene>
<dbReference type="AlphaFoldDB" id="A0A4C1ZT73"/>
<organism evidence="1 2">
    <name type="scientific">Eumeta variegata</name>
    <name type="common">Bagworm moth</name>
    <name type="synonym">Eumeta japonica</name>
    <dbReference type="NCBI Taxonomy" id="151549"/>
    <lineage>
        <taxon>Eukaryota</taxon>
        <taxon>Metazoa</taxon>
        <taxon>Ecdysozoa</taxon>
        <taxon>Arthropoda</taxon>
        <taxon>Hexapoda</taxon>
        <taxon>Insecta</taxon>
        <taxon>Pterygota</taxon>
        <taxon>Neoptera</taxon>
        <taxon>Endopterygota</taxon>
        <taxon>Lepidoptera</taxon>
        <taxon>Glossata</taxon>
        <taxon>Ditrysia</taxon>
        <taxon>Tineoidea</taxon>
        <taxon>Psychidae</taxon>
        <taxon>Oiketicinae</taxon>
        <taxon>Eumeta</taxon>
    </lineage>
</organism>
<evidence type="ECO:0000313" key="1">
    <source>
        <dbReference type="EMBL" id="GBP89835.1"/>
    </source>
</evidence>
<evidence type="ECO:0000313" key="2">
    <source>
        <dbReference type="Proteomes" id="UP000299102"/>
    </source>
</evidence>
<accession>A0A4C1ZT73</accession>
<comment type="caution">
    <text evidence="1">The sequence shown here is derived from an EMBL/GenBank/DDBJ whole genome shotgun (WGS) entry which is preliminary data.</text>
</comment>
<reference evidence="1 2" key="1">
    <citation type="journal article" date="2019" name="Commun. Biol.">
        <title>The bagworm genome reveals a unique fibroin gene that provides high tensile strength.</title>
        <authorList>
            <person name="Kono N."/>
            <person name="Nakamura H."/>
            <person name="Ohtoshi R."/>
            <person name="Tomita M."/>
            <person name="Numata K."/>
            <person name="Arakawa K."/>
        </authorList>
    </citation>
    <scope>NUCLEOTIDE SEQUENCE [LARGE SCALE GENOMIC DNA]</scope>
</reference>
<proteinExistence type="predicted"/>
<sequence>MSQTGWRRPCTTKLHKEILVSKRSVILLHLSDFHQHLLSLHHSTHSSITYSILAPKVSDTLVTSVRLEVLMGGGGHVTVIDGSHARLLLENAIQKVSYRYS</sequence>
<name>A0A4C1ZT73_EUMVA</name>
<dbReference type="Proteomes" id="UP000299102">
    <property type="component" value="Unassembled WGS sequence"/>
</dbReference>
<protein>
    <submittedName>
        <fullName evidence="1">Uncharacterized protein</fullName>
    </submittedName>
</protein>
<keyword evidence="2" id="KW-1185">Reference proteome</keyword>